<dbReference type="Gramene" id="OE9D002240T1">
    <property type="protein sequence ID" value="OE9D002240C1"/>
    <property type="gene ID" value="OE9D002240"/>
</dbReference>
<reference evidence="1 2" key="1">
    <citation type="submission" date="2019-12" db="EMBL/GenBank/DDBJ databases">
        <authorList>
            <person name="Alioto T."/>
            <person name="Alioto T."/>
            <person name="Gomez Garrido J."/>
        </authorList>
    </citation>
    <scope>NUCLEOTIDE SEQUENCE [LARGE SCALE GENOMIC DNA]</scope>
</reference>
<protein>
    <submittedName>
        <fullName evidence="1">GDSL esterase lipase 7-like</fullName>
    </submittedName>
</protein>
<dbReference type="EMBL" id="CACTIH010009193">
    <property type="protein sequence ID" value="CAA3027212.1"/>
    <property type="molecule type" value="Genomic_DNA"/>
</dbReference>
<sequence>MLVSEYNTWLEEKIVALNAELSGAHIIFCDVYRAIMEFVNNPQNYGVKDVHNRVGPVERNS</sequence>
<dbReference type="AlphaFoldDB" id="A0A8S0VBH1"/>
<name>A0A8S0VBH1_OLEEU</name>
<evidence type="ECO:0000313" key="1">
    <source>
        <dbReference type="EMBL" id="CAA3027212.1"/>
    </source>
</evidence>
<dbReference type="Proteomes" id="UP000594638">
    <property type="component" value="Unassembled WGS sequence"/>
</dbReference>
<evidence type="ECO:0000313" key="2">
    <source>
        <dbReference type="Proteomes" id="UP000594638"/>
    </source>
</evidence>
<gene>
    <name evidence="1" type="ORF">OLEA9_D002240</name>
</gene>
<feature type="non-terminal residue" evidence="1">
    <location>
        <position position="61"/>
    </location>
</feature>
<comment type="caution">
    <text evidence="1">The sequence shown here is derived from an EMBL/GenBank/DDBJ whole genome shotgun (WGS) entry which is preliminary data.</text>
</comment>
<dbReference type="Gene3D" id="3.40.50.1110">
    <property type="entry name" value="SGNH hydrolase"/>
    <property type="match status" value="1"/>
</dbReference>
<dbReference type="InterPro" id="IPR036514">
    <property type="entry name" value="SGNH_hydro_sf"/>
</dbReference>
<keyword evidence="2" id="KW-1185">Reference proteome</keyword>
<accession>A0A8S0VBH1</accession>
<organism evidence="1 2">
    <name type="scientific">Olea europaea subsp. europaea</name>
    <dbReference type="NCBI Taxonomy" id="158383"/>
    <lineage>
        <taxon>Eukaryota</taxon>
        <taxon>Viridiplantae</taxon>
        <taxon>Streptophyta</taxon>
        <taxon>Embryophyta</taxon>
        <taxon>Tracheophyta</taxon>
        <taxon>Spermatophyta</taxon>
        <taxon>Magnoliopsida</taxon>
        <taxon>eudicotyledons</taxon>
        <taxon>Gunneridae</taxon>
        <taxon>Pentapetalae</taxon>
        <taxon>asterids</taxon>
        <taxon>lamiids</taxon>
        <taxon>Lamiales</taxon>
        <taxon>Oleaceae</taxon>
        <taxon>Oleeae</taxon>
        <taxon>Olea</taxon>
    </lineage>
</organism>
<dbReference type="OrthoDB" id="684033at2759"/>
<proteinExistence type="predicted"/>